<dbReference type="RefSeq" id="WP_422723860.1">
    <property type="nucleotide sequence ID" value="NZ_BAAACJ010000024.1"/>
</dbReference>
<feature type="transmembrane region" description="Helical" evidence="1">
    <location>
        <begin position="12"/>
        <end position="38"/>
    </location>
</feature>
<proteinExistence type="predicted"/>
<organism evidence="2 3">
    <name type="scientific">Hathewaya limosa</name>
    <name type="common">Clostridium limosum</name>
    <dbReference type="NCBI Taxonomy" id="1536"/>
    <lineage>
        <taxon>Bacteria</taxon>
        <taxon>Bacillati</taxon>
        <taxon>Bacillota</taxon>
        <taxon>Clostridia</taxon>
        <taxon>Eubacteriales</taxon>
        <taxon>Clostridiaceae</taxon>
        <taxon>Hathewaya</taxon>
    </lineage>
</organism>
<reference evidence="2 3" key="1">
    <citation type="submission" date="2023-07" db="EMBL/GenBank/DDBJ databases">
        <title>Genomic Encyclopedia of Type Strains, Phase IV (KMG-IV): sequencing the most valuable type-strain genomes for metagenomic binning, comparative biology and taxonomic classification.</title>
        <authorList>
            <person name="Goeker M."/>
        </authorList>
    </citation>
    <scope>NUCLEOTIDE SEQUENCE [LARGE SCALE GENOMIC DNA]</scope>
    <source>
        <strain evidence="2 3">DSM 1400</strain>
    </source>
</reference>
<feature type="transmembrane region" description="Helical" evidence="1">
    <location>
        <begin position="188"/>
        <end position="211"/>
    </location>
</feature>
<dbReference type="EMBL" id="JAUSWN010000001">
    <property type="protein sequence ID" value="MDQ0478445.1"/>
    <property type="molecule type" value="Genomic_DNA"/>
</dbReference>
<protein>
    <submittedName>
        <fullName evidence="2">Integral membrane protein (TIGR01906 family)</fullName>
    </submittedName>
</protein>
<gene>
    <name evidence="2" type="ORF">QOZ93_000146</name>
</gene>
<sequence length="221" mass="26751">MTNSKLSINKIFTIRNIIFYSSFIYCLITFSINITLLFKNIYYFDIKFLNLENLSSLSYEQLKHNYNYLINFLYSTTYNFKMPYFISSQEGTTHFFEVRNVIQNMNLGMFIFLPITIYNFAKKYKQKEFKFIRNFSVISLIIPFVLTIPILINFNFTFKIFHKILFNNNYWLFDPIKDPVINVLPETFFFHEGIFILSIFLLYSLLFFMIYSMSLKKNQKK</sequence>
<dbReference type="Proteomes" id="UP001224418">
    <property type="component" value="Unassembled WGS sequence"/>
</dbReference>
<evidence type="ECO:0000313" key="3">
    <source>
        <dbReference type="Proteomes" id="UP001224418"/>
    </source>
</evidence>
<keyword evidence="1" id="KW-0812">Transmembrane</keyword>
<keyword evidence="1" id="KW-0472">Membrane</keyword>
<keyword evidence="3" id="KW-1185">Reference proteome</keyword>
<keyword evidence="1" id="KW-1133">Transmembrane helix</keyword>
<accession>A0ABU0JMZ9</accession>
<name>A0ABU0JMZ9_HATLI</name>
<feature type="transmembrane region" description="Helical" evidence="1">
    <location>
        <begin position="101"/>
        <end position="120"/>
    </location>
</feature>
<dbReference type="Pfam" id="PF07314">
    <property type="entry name" value="Lit"/>
    <property type="match status" value="1"/>
</dbReference>
<evidence type="ECO:0000313" key="2">
    <source>
        <dbReference type="EMBL" id="MDQ0478445.1"/>
    </source>
</evidence>
<feature type="transmembrane region" description="Helical" evidence="1">
    <location>
        <begin position="132"/>
        <end position="152"/>
    </location>
</feature>
<dbReference type="NCBIfam" id="TIGR01906">
    <property type="entry name" value="integ_TIGR01906"/>
    <property type="match status" value="1"/>
</dbReference>
<dbReference type="InterPro" id="IPR010178">
    <property type="entry name" value="Lit"/>
</dbReference>
<evidence type="ECO:0000256" key="1">
    <source>
        <dbReference type="SAM" id="Phobius"/>
    </source>
</evidence>
<comment type="caution">
    <text evidence="2">The sequence shown here is derived from an EMBL/GenBank/DDBJ whole genome shotgun (WGS) entry which is preliminary data.</text>
</comment>